<name>A0A2N7X1X5_9BURK</name>
<proteinExistence type="predicted"/>
<dbReference type="EMBL" id="PNYC01000010">
    <property type="protein sequence ID" value="PMS35637.1"/>
    <property type="molecule type" value="Genomic_DNA"/>
</dbReference>
<sequence>MPRSRLGAWAPDDGPVRYPPQYAVEPVISGKIGRFSVLPRRAPQFFERAFFASIGTACLTH</sequence>
<dbReference type="Proteomes" id="UP000235777">
    <property type="component" value="Unassembled WGS sequence"/>
</dbReference>
<protein>
    <submittedName>
        <fullName evidence="1">Uncharacterized protein</fullName>
    </submittedName>
</protein>
<gene>
    <name evidence="1" type="ORF">C0Z20_17275</name>
</gene>
<dbReference type="AlphaFoldDB" id="A0A2N7X1X5"/>
<evidence type="ECO:0000313" key="2">
    <source>
        <dbReference type="Proteomes" id="UP000235777"/>
    </source>
</evidence>
<organism evidence="1 2">
    <name type="scientific">Trinickia symbiotica</name>
    <dbReference type="NCBI Taxonomy" id="863227"/>
    <lineage>
        <taxon>Bacteria</taxon>
        <taxon>Pseudomonadati</taxon>
        <taxon>Pseudomonadota</taxon>
        <taxon>Betaproteobacteria</taxon>
        <taxon>Burkholderiales</taxon>
        <taxon>Burkholderiaceae</taxon>
        <taxon>Trinickia</taxon>
    </lineage>
</organism>
<evidence type="ECO:0000313" key="1">
    <source>
        <dbReference type="EMBL" id="PMS35637.1"/>
    </source>
</evidence>
<comment type="caution">
    <text evidence="1">The sequence shown here is derived from an EMBL/GenBank/DDBJ whole genome shotgun (WGS) entry which is preliminary data.</text>
</comment>
<accession>A0A2N7X1X5</accession>
<reference evidence="1 2" key="1">
    <citation type="submission" date="2018-01" db="EMBL/GenBank/DDBJ databases">
        <title>Whole genome analyses suggest that Burkholderia sensu lato contains two further novel genera in the rhizoxinica-symbiotica group Mycetohabitans gen. nov., and Trinickia gen. nov.: implications for the evolution of diazotrophy and nodulation in the Burkholderiaceae.</title>
        <authorList>
            <person name="Estrada-de los Santos P."/>
            <person name="Palmer M."/>
            <person name="Chavez-Ramirez B."/>
            <person name="Beukes C."/>
            <person name="Steenkamp E.T."/>
            <person name="Hirsch A.M."/>
            <person name="Manyaka P."/>
            <person name="Maluk M."/>
            <person name="Lafos M."/>
            <person name="Crook M."/>
            <person name="Gross E."/>
            <person name="Simon M.F."/>
            <person name="Bueno dos Reis Junior F."/>
            <person name="Poole P.S."/>
            <person name="Venter S.N."/>
            <person name="James E.K."/>
        </authorList>
    </citation>
    <scope>NUCLEOTIDE SEQUENCE [LARGE SCALE GENOMIC DNA]</scope>
    <source>
        <strain evidence="1 2">JPY 581</strain>
    </source>
</reference>
<keyword evidence="2" id="KW-1185">Reference proteome</keyword>